<dbReference type="SUPFAM" id="SSF51713">
    <property type="entry name" value="tRNA-guanine transglycosylase"/>
    <property type="match status" value="1"/>
</dbReference>
<reference evidence="1 2" key="1">
    <citation type="journal article" date="2012" name="J. Bacteriol.">
        <title>Complete genome sequences of Desulfosporosinus orientis DSM765T, Desulfosporosinus youngiae DSM17734T, Desulfosporosinus meridiei DSM13257T, and Desulfosporosinus acidiphilus DSM22704T.</title>
        <authorList>
            <person name="Pester M."/>
            <person name="Brambilla E."/>
            <person name="Alazard D."/>
            <person name="Rattei T."/>
            <person name="Weinmaier T."/>
            <person name="Han J."/>
            <person name="Lucas S."/>
            <person name="Lapidus A."/>
            <person name="Cheng J.F."/>
            <person name="Goodwin L."/>
            <person name="Pitluck S."/>
            <person name="Peters L."/>
            <person name="Ovchinnikova G."/>
            <person name="Teshima H."/>
            <person name="Detter J.C."/>
            <person name="Han C.S."/>
            <person name="Tapia R."/>
            <person name="Land M.L."/>
            <person name="Hauser L."/>
            <person name="Kyrpides N.C."/>
            <person name="Ivanova N.N."/>
            <person name="Pagani I."/>
            <person name="Huntmann M."/>
            <person name="Wei C.L."/>
            <person name="Davenport K.W."/>
            <person name="Daligault H."/>
            <person name="Chain P.S."/>
            <person name="Chen A."/>
            <person name="Mavromatis K."/>
            <person name="Markowitz V."/>
            <person name="Szeto E."/>
            <person name="Mikhailova N."/>
            <person name="Pati A."/>
            <person name="Wagner M."/>
            <person name="Woyke T."/>
            <person name="Ollivier B."/>
            <person name="Klenk H.P."/>
            <person name="Spring S."/>
            <person name="Loy A."/>
        </authorList>
    </citation>
    <scope>NUCLEOTIDE SEQUENCE [LARGE SCALE GENOMIC DNA]</scope>
    <source>
        <strain evidence="2">ATCC BAA-275 / DSM 13257 / NCIMB 13706 / S10</strain>
    </source>
</reference>
<proteinExistence type="predicted"/>
<evidence type="ECO:0000313" key="2">
    <source>
        <dbReference type="Proteomes" id="UP000005262"/>
    </source>
</evidence>
<name>J7IKX1_DESMD</name>
<organism evidence="1 2">
    <name type="scientific">Desulfosporosinus meridiei (strain ATCC BAA-275 / DSM 13257 / KCTC 12902 / NCIMB 13706 / S10)</name>
    <dbReference type="NCBI Taxonomy" id="768704"/>
    <lineage>
        <taxon>Bacteria</taxon>
        <taxon>Bacillati</taxon>
        <taxon>Bacillota</taxon>
        <taxon>Clostridia</taxon>
        <taxon>Eubacteriales</taxon>
        <taxon>Desulfitobacteriaceae</taxon>
        <taxon>Desulfosporosinus</taxon>
    </lineage>
</organism>
<reference evidence="2" key="2">
    <citation type="submission" date="2012-08" db="EMBL/GenBank/DDBJ databases">
        <title>Finished genome of Desulfosporosinus meridiei DSM 13257.</title>
        <authorList>
            <person name="Huntemann M."/>
            <person name="Wei C.-L."/>
            <person name="Han J."/>
            <person name="Detter J.C."/>
            <person name="Han C."/>
            <person name="Davenport K."/>
            <person name="Daligault H."/>
            <person name="Erkkila T."/>
            <person name="Gu W."/>
            <person name="Munk A.C.C."/>
            <person name="Teshima H."/>
            <person name="Xu Y."/>
            <person name="Chain P."/>
            <person name="Tapia R."/>
            <person name="Chen A."/>
            <person name="Krypides N."/>
            <person name="Mavromatis K."/>
            <person name="Markowitz V."/>
            <person name="Szeto E."/>
            <person name="Ivanova N."/>
            <person name="Mikhailova N."/>
            <person name="Ovchinnikova G."/>
            <person name="Pagani I."/>
            <person name="Pati A."/>
            <person name="Goodwin L."/>
            <person name="Peters L."/>
            <person name="Pitluck S."/>
            <person name="Woyke T."/>
            <person name="Pester M."/>
            <person name="Spring S."/>
            <person name="Ollivier B."/>
            <person name="Rattei T."/>
            <person name="Klenk H.-P."/>
            <person name="Wagner M."/>
            <person name="Loy A."/>
        </authorList>
    </citation>
    <scope>NUCLEOTIDE SEQUENCE [LARGE SCALE GENOMIC DNA]</scope>
    <source>
        <strain evidence="2">ATCC BAA-275 / DSM 13257 / NCIMB 13706 / S10</strain>
    </source>
</reference>
<keyword evidence="2" id="KW-1185">Reference proteome</keyword>
<dbReference type="HOGENOM" id="CLU_815790_0_0_9"/>
<sequence>MLARRNKLVHPSGVILETPMLIPSFSSKGFRFNKQDKSEASIIFRVAEEYLTQCLLISAYDGHYGYVPSDDFPTEVVFVDSGGYETSDEHDLSEVMRYVGPIKEWTEDLHKQFLNNWPSHVPGVFISFDHGSIHRTIPEQIEQGRDLFSKYTNQMSDFLLKPENEERYISLQKILDNILLLKDFDIIGFTEKELGKSLLERMQNIAIIRMALDKAGINSPLHIFGSLDPITSSLYFLSGAEIFDGLTWLKYSYYTGKTIYKQNYGALEPTLLNMREETLDATIWARNIYHLESLQIQMKNFLLEHDFRMFQENSELLRNSYDTLCGKLGGRF</sequence>
<dbReference type="Proteomes" id="UP000005262">
    <property type="component" value="Chromosome"/>
</dbReference>
<dbReference type="eggNOG" id="COG0343">
    <property type="taxonomic scope" value="Bacteria"/>
</dbReference>
<gene>
    <name evidence="1" type="ordered locus">Desmer_0371</name>
</gene>
<accession>J7IKX1</accession>
<dbReference type="InterPro" id="IPR036511">
    <property type="entry name" value="TGT-like_sf"/>
</dbReference>
<evidence type="ECO:0000313" key="1">
    <source>
        <dbReference type="EMBL" id="AFQ42427.1"/>
    </source>
</evidence>
<dbReference type="STRING" id="768704.Desmer_0371"/>
<dbReference type="KEGG" id="dmi:Desmer_0371"/>
<dbReference type="GO" id="GO:0006400">
    <property type="term" value="P:tRNA modification"/>
    <property type="evidence" value="ECO:0007669"/>
    <property type="project" value="InterPro"/>
</dbReference>
<dbReference type="RefSeq" id="WP_014901349.1">
    <property type="nucleotide sequence ID" value="NC_018515.1"/>
</dbReference>
<dbReference type="AlphaFoldDB" id="J7IKX1"/>
<dbReference type="OrthoDB" id="8457080at2"/>
<protein>
    <submittedName>
        <fullName evidence="1">Uncharacterized protein</fullName>
    </submittedName>
</protein>
<dbReference type="EMBL" id="CP003629">
    <property type="protein sequence ID" value="AFQ42427.1"/>
    <property type="molecule type" value="Genomic_DNA"/>
</dbReference>